<dbReference type="Gene3D" id="1.10.1220.10">
    <property type="entry name" value="Met repressor-like"/>
    <property type="match status" value="1"/>
</dbReference>
<dbReference type="SUPFAM" id="SSF47598">
    <property type="entry name" value="Ribbon-helix-helix"/>
    <property type="match status" value="1"/>
</dbReference>
<keyword evidence="2" id="KW-1185">Reference proteome</keyword>
<dbReference type="EMBL" id="JACBZP010000001">
    <property type="protein sequence ID" value="NYI67769.1"/>
    <property type="molecule type" value="Genomic_DNA"/>
</dbReference>
<dbReference type="Proteomes" id="UP000539111">
    <property type="component" value="Unassembled WGS sequence"/>
</dbReference>
<dbReference type="RefSeq" id="WP_179427973.1">
    <property type="nucleotide sequence ID" value="NZ_JACBZP010000001.1"/>
</dbReference>
<protein>
    <submittedName>
        <fullName evidence="1">Putative HicB family RNase H-like nuclease</fullName>
    </submittedName>
</protein>
<reference evidence="1 2" key="1">
    <citation type="submission" date="2020-07" db="EMBL/GenBank/DDBJ databases">
        <title>Sequencing the genomes of 1000 actinobacteria strains.</title>
        <authorList>
            <person name="Klenk H.-P."/>
        </authorList>
    </citation>
    <scope>NUCLEOTIDE SEQUENCE [LARGE SCALE GENOMIC DNA]</scope>
    <source>
        <strain evidence="1 2">DSM 26341</strain>
    </source>
</reference>
<proteinExistence type="predicted"/>
<organism evidence="1 2">
    <name type="scientific">Spelaeicoccus albus</name>
    <dbReference type="NCBI Taxonomy" id="1280376"/>
    <lineage>
        <taxon>Bacteria</taxon>
        <taxon>Bacillati</taxon>
        <taxon>Actinomycetota</taxon>
        <taxon>Actinomycetes</taxon>
        <taxon>Micrococcales</taxon>
        <taxon>Brevibacteriaceae</taxon>
        <taxon>Spelaeicoccus</taxon>
    </lineage>
</organism>
<name>A0A7Z0D2P4_9MICO</name>
<evidence type="ECO:0000313" key="2">
    <source>
        <dbReference type="Proteomes" id="UP000539111"/>
    </source>
</evidence>
<comment type="caution">
    <text evidence="1">The sequence shown here is derived from an EMBL/GenBank/DDBJ whole genome shotgun (WGS) entry which is preliminary data.</text>
</comment>
<gene>
    <name evidence="1" type="ORF">BJY26_002075</name>
</gene>
<evidence type="ECO:0000313" key="1">
    <source>
        <dbReference type="EMBL" id="NYI67769.1"/>
    </source>
</evidence>
<dbReference type="InterPro" id="IPR013321">
    <property type="entry name" value="Arc_rbn_hlx_hlx"/>
</dbReference>
<dbReference type="InterPro" id="IPR010985">
    <property type="entry name" value="Ribbon_hlx_hlx"/>
</dbReference>
<sequence>MAEKKTQFNVYLPPDLVKRIKHRSIDEELSLSALVQKVFEDYLRQR</sequence>
<dbReference type="GO" id="GO:0006355">
    <property type="term" value="P:regulation of DNA-templated transcription"/>
    <property type="evidence" value="ECO:0007669"/>
    <property type="project" value="InterPro"/>
</dbReference>
<dbReference type="AlphaFoldDB" id="A0A7Z0D2P4"/>
<accession>A0A7Z0D2P4</accession>